<accession>A0A1J1GKM0</accession>
<evidence type="ECO:0000256" key="3">
    <source>
        <dbReference type="SAM" id="SignalP"/>
    </source>
</evidence>
<dbReference type="AlphaFoldDB" id="A0A1J1GKM0"/>
<feature type="coiled-coil region" evidence="1">
    <location>
        <begin position="56"/>
        <end position="84"/>
    </location>
</feature>
<feature type="compositionally biased region" description="Polar residues" evidence="2">
    <location>
        <begin position="319"/>
        <end position="334"/>
    </location>
</feature>
<organism evidence="4 5">
    <name type="scientific">Plasmodium relictum</name>
    <dbReference type="NCBI Taxonomy" id="85471"/>
    <lineage>
        <taxon>Eukaryota</taxon>
        <taxon>Sar</taxon>
        <taxon>Alveolata</taxon>
        <taxon>Apicomplexa</taxon>
        <taxon>Aconoidasida</taxon>
        <taxon>Haemosporida</taxon>
        <taxon>Plasmodiidae</taxon>
        <taxon>Plasmodium</taxon>
        <taxon>Plasmodium (Haemamoeba)</taxon>
    </lineage>
</organism>
<dbReference type="KEGG" id="prel:PRELSG_0008700"/>
<feature type="signal peptide" evidence="3">
    <location>
        <begin position="1"/>
        <end position="19"/>
    </location>
</feature>
<evidence type="ECO:0000256" key="2">
    <source>
        <dbReference type="SAM" id="MobiDB-lite"/>
    </source>
</evidence>
<feature type="coiled-coil region" evidence="1">
    <location>
        <begin position="669"/>
        <end position="708"/>
    </location>
</feature>
<protein>
    <submittedName>
        <fullName evidence="4">Uncharacterized protein</fullName>
    </submittedName>
</protein>
<keyword evidence="3" id="KW-0732">Signal</keyword>
<dbReference type="GeneID" id="39734004"/>
<dbReference type="VEuPathDB" id="PlasmoDB:PRELSG_0008700"/>
<dbReference type="Proteomes" id="UP000220158">
    <property type="component" value="Unassembled WGS sequence"/>
</dbReference>
<proteinExistence type="predicted"/>
<feature type="chain" id="PRO_5013153647" evidence="3">
    <location>
        <begin position="20"/>
        <end position="840"/>
    </location>
</feature>
<dbReference type="RefSeq" id="XP_028531280.1">
    <property type="nucleotide sequence ID" value="XM_028676978.1"/>
</dbReference>
<keyword evidence="1" id="KW-0175">Coiled coil</keyword>
<gene>
    <name evidence="4" type="ORF">PRELSG_0008700</name>
</gene>
<feature type="region of interest" description="Disordered" evidence="2">
    <location>
        <begin position="319"/>
        <end position="363"/>
    </location>
</feature>
<feature type="coiled-coil region" evidence="1">
    <location>
        <begin position="614"/>
        <end position="641"/>
    </location>
</feature>
<evidence type="ECO:0000313" key="4">
    <source>
        <dbReference type="EMBL" id="CRG85352.1"/>
    </source>
</evidence>
<evidence type="ECO:0000256" key="1">
    <source>
        <dbReference type="SAM" id="Coils"/>
    </source>
</evidence>
<sequence length="840" mass="102351">MKIILKFFYCFIFNFICICFKIDQSYEINKKNLFIPSNKNLIKRHKARSSIYNYVNSKHTEENEAEIREKIEKENERREKINTENNLFINSNFKYISNNIPINVEKKYYYESFKYSEEIVAYVFFVINLFKHEQFKNKIYKEFLGTESSQNINKIYSDEFFSKSNNIVERNKKLFENFVNKFGDKFKFFNSQEKIQREDWANMFKLEQNDKNNFFKYIKIKSEKTKEYYFVIYYCNWKYECMALYNAFHNILNNTYNNVNFYNIFHNKDKDENIKEDQKNVDELSKSDIEEIKEMYIKDLQNNEIMDIESLFKKDEKLNNTNDDQIQTNSTENEQLNKSKANEDTKNKNNETNSSHDDNTEKKNKTFQEIMEEEKKKLDEEFFLYGYSKYENIEEIKKEEEMIKQTKKLIEEEKLSKTKLNSERDFKNILKNFYFQIKNYKDYYNYHLEEKNLLINDINSYKNIENISKEAYMNNNSNTTQIIEEINKKDNKKEVTVNVIFVRLSNSTVIGKTKNIKKKIKKKWIYSHEKEIKFYELILSVMLNENIYYKNIPHMDIFSLSYDKKKLYDFFNLINSNLKHSFIHKNNVYDIYNNFINDQMDVYNFNIYDESIYKEHELEQKKNLKDKLSDNEVQHKEYIENDDIIIEQLDSEYEIKDLENYKVIFDQNENNIGESNENMEKKVKEIENKEIENEKELENLNNKEKKKNIHSINYKIMKKKHNKKERSKYEVLFKQKYTNIFVNNIRNKLCIEKISSISNVDIHANYTIDIFKDISLNNIFKNTYNHQNFKVDKNYVYYLNQKIPKEIFPFILQLSLAFKYEHTTILLNAPKKVEFEFRNV</sequence>
<reference evidence="4 5" key="1">
    <citation type="submission" date="2015-04" db="EMBL/GenBank/DDBJ databases">
        <authorList>
            <consortium name="Pathogen Informatics"/>
        </authorList>
    </citation>
    <scope>NUCLEOTIDE SEQUENCE [LARGE SCALE GENOMIC DNA]</scope>
    <source>
        <strain evidence="4 5">SGS1</strain>
    </source>
</reference>
<feature type="coiled-coil region" evidence="1">
    <location>
        <begin position="393"/>
        <end position="423"/>
    </location>
</feature>
<keyword evidence="5" id="KW-1185">Reference proteome</keyword>
<feature type="compositionally biased region" description="Basic and acidic residues" evidence="2">
    <location>
        <begin position="335"/>
        <end position="363"/>
    </location>
</feature>
<dbReference type="OMA" id="EFFLYGY"/>
<evidence type="ECO:0000313" key="5">
    <source>
        <dbReference type="Proteomes" id="UP000220158"/>
    </source>
</evidence>
<name>A0A1J1GKM0_PLARL</name>
<dbReference type="OrthoDB" id="364432at2759"/>
<dbReference type="EMBL" id="CVMU01000401">
    <property type="protein sequence ID" value="CRG85352.1"/>
    <property type="molecule type" value="Genomic_DNA"/>
</dbReference>